<dbReference type="Proteomes" id="UP001066276">
    <property type="component" value="Chromosome 3_2"/>
</dbReference>
<keyword evidence="2" id="KW-1185">Reference proteome</keyword>
<dbReference type="EMBL" id="JANPWB010000006">
    <property type="protein sequence ID" value="KAJ1175715.1"/>
    <property type="molecule type" value="Genomic_DNA"/>
</dbReference>
<name>A0AAV7TH20_PLEWA</name>
<sequence>MSVYLGVRQVLCCEVAILEVKLREAEVAIPNRFIGLSLLCDLRMKYKDADARLRRHDYRHYMTQQYHAKTVELQTNVHLVEQRIIEAKGQLEAVTADQSIMAKRCATLEDQLKGAINNLGDLENRRAEEGLLAPCLVILGQLMPPHTDP</sequence>
<comment type="caution">
    <text evidence="1">The sequence shown here is derived from an EMBL/GenBank/DDBJ whole genome shotgun (WGS) entry which is preliminary data.</text>
</comment>
<organism evidence="1 2">
    <name type="scientific">Pleurodeles waltl</name>
    <name type="common">Iberian ribbed newt</name>
    <dbReference type="NCBI Taxonomy" id="8319"/>
    <lineage>
        <taxon>Eukaryota</taxon>
        <taxon>Metazoa</taxon>
        <taxon>Chordata</taxon>
        <taxon>Craniata</taxon>
        <taxon>Vertebrata</taxon>
        <taxon>Euteleostomi</taxon>
        <taxon>Amphibia</taxon>
        <taxon>Batrachia</taxon>
        <taxon>Caudata</taxon>
        <taxon>Salamandroidea</taxon>
        <taxon>Salamandridae</taxon>
        <taxon>Pleurodelinae</taxon>
        <taxon>Pleurodeles</taxon>
    </lineage>
</organism>
<gene>
    <name evidence="1" type="ORF">NDU88_001002</name>
</gene>
<dbReference type="AlphaFoldDB" id="A0AAV7TH20"/>
<evidence type="ECO:0000313" key="1">
    <source>
        <dbReference type="EMBL" id="KAJ1175715.1"/>
    </source>
</evidence>
<protein>
    <submittedName>
        <fullName evidence="1">Uncharacterized protein</fullName>
    </submittedName>
</protein>
<proteinExistence type="predicted"/>
<reference evidence="1" key="1">
    <citation type="journal article" date="2022" name="bioRxiv">
        <title>Sequencing and chromosome-scale assembly of the giantPleurodeles waltlgenome.</title>
        <authorList>
            <person name="Brown T."/>
            <person name="Elewa A."/>
            <person name="Iarovenko S."/>
            <person name="Subramanian E."/>
            <person name="Araus A.J."/>
            <person name="Petzold A."/>
            <person name="Susuki M."/>
            <person name="Suzuki K.-i.T."/>
            <person name="Hayashi T."/>
            <person name="Toyoda A."/>
            <person name="Oliveira C."/>
            <person name="Osipova E."/>
            <person name="Leigh N.D."/>
            <person name="Simon A."/>
            <person name="Yun M.H."/>
        </authorList>
    </citation>
    <scope>NUCLEOTIDE SEQUENCE</scope>
    <source>
        <strain evidence="1">20211129_DDA</strain>
        <tissue evidence="1">Liver</tissue>
    </source>
</reference>
<accession>A0AAV7TH20</accession>
<evidence type="ECO:0000313" key="2">
    <source>
        <dbReference type="Proteomes" id="UP001066276"/>
    </source>
</evidence>